<accession>A0A537JMS5</accession>
<dbReference type="AlphaFoldDB" id="A0A537JMS5"/>
<dbReference type="EMBL" id="VBAN01000043">
    <property type="protein sequence ID" value="TMI84853.1"/>
    <property type="molecule type" value="Genomic_DNA"/>
</dbReference>
<protein>
    <recommendedName>
        <fullName evidence="3">NIPSNAP domain-containing protein</fullName>
    </recommendedName>
</protein>
<sequence length="105" mass="12094">MILVHQRYFARPGLRDRVLDTRIEASRRLAELGVPRGRIWVPVGGEPGIDPAGLPDVIWECTYPDLAERERTRAFQEGDQGFAAIRARQGSQLARWVREHYRLVE</sequence>
<reference evidence="1 2" key="1">
    <citation type="journal article" date="2019" name="Nat. Microbiol.">
        <title>Mediterranean grassland soil C-N compound turnover is dependent on rainfall and depth, and is mediated by genomically divergent microorganisms.</title>
        <authorList>
            <person name="Diamond S."/>
            <person name="Andeer P.F."/>
            <person name="Li Z."/>
            <person name="Crits-Christoph A."/>
            <person name="Burstein D."/>
            <person name="Anantharaman K."/>
            <person name="Lane K.R."/>
            <person name="Thomas B.C."/>
            <person name="Pan C."/>
            <person name="Northen T.R."/>
            <person name="Banfield J.F."/>
        </authorList>
    </citation>
    <scope>NUCLEOTIDE SEQUENCE [LARGE SCALE GENOMIC DNA]</scope>
    <source>
        <strain evidence="1">NP_6</strain>
    </source>
</reference>
<evidence type="ECO:0000313" key="1">
    <source>
        <dbReference type="EMBL" id="TMI84853.1"/>
    </source>
</evidence>
<evidence type="ECO:0000313" key="2">
    <source>
        <dbReference type="Proteomes" id="UP000318093"/>
    </source>
</evidence>
<comment type="caution">
    <text evidence="1">The sequence shown here is derived from an EMBL/GenBank/DDBJ whole genome shotgun (WGS) entry which is preliminary data.</text>
</comment>
<organism evidence="1 2">
    <name type="scientific">Candidatus Segetimicrobium genomatis</name>
    <dbReference type="NCBI Taxonomy" id="2569760"/>
    <lineage>
        <taxon>Bacteria</taxon>
        <taxon>Bacillati</taxon>
        <taxon>Candidatus Sysuimicrobiota</taxon>
        <taxon>Candidatus Sysuimicrobiia</taxon>
        <taxon>Candidatus Sysuimicrobiales</taxon>
        <taxon>Candidatus Segetimicrobiaceae</taxon>
        <taxon>Candidatus Segetimicrobium</taxon>
    </lineage>
</organism>
<dbReference type="Proteomes" id="UP000318093">
    <property type="component" value="Unassembled WGS sequence"/>
</dbReference>
<name>A0A537JMS5_9BACT</name>
<evidence type="ECO:0008006" key="3">
    <source>
        <dbReference type="Google" id="ProtNLM"/>
    </source>
</evidence>
<gene>
    <name evidence="1" type="ORF">E6H03_01310</name>
</gene>
<proteinExistence type="predicted"/>